<sequence>MIRGCVAGIPWFFLWDRRFLSKSALGLPEPRSVTPSSKGVGGGLGRCTGAQRLGRVERGSLPLSFPAYSPPLARLVNCTTPTTAHDMRFRLFLEQPNKRFF</sequence>
<name>A0LCK2_MAGMM</name>
<dbReference type="STRING" id="156889.Mmc1_3205"/>
<dbReference type="HOGENOM" id="CLU_2288098_0_0_5"/>
<reference evidence="1 2" key="2">
    <citation type="journal article" date="2012" name="Int. J. Syst. Evol. Microbiol.">
        <title>Magnetococcus marinus gen. nov., sp. nov., a marine, magnetotactic bacterium that represents a novel lineage (Magnetococcaceae fam. nov.; Magnetococcales ord. nov.) at the base of the Alphaproteobacteria.</title>
        <authorList>
            <person name="Bazylinski D.A."/>
            <person name="Williams T.J."/>
            <person name="Lefevre C.T."/>
            <person name="Berg R.J."/>
            <person name="Zhang C.L."/>
            <person name="Bowser S.S."/>
            <person name="Dean A.J."/>
            <person name="Beveridge T.J."/>
        </authorList>
    </citation>
    <scope>NUCLEOTIDE SEQUENCE [LARGE SCALE GENOMIC DNA]</scope>
    <source>
        <strain evidence="2">ATCC BAA-1437 / JCM 17883 / MC-1</strain>
    </source>
</reference>
<dbReference type="EMBL" id="CP000471">
    <property type="protein sequence ID" value="ABK45695.1"/>
    <property type="molecule type" value="Genomic_DNA"/>
</dbReference>
<dbReference type="KEGG" id="mgm:Mmc1_3205"/>
<protein>
    <submittedName>
        <fullName evidence="1">Uncharacterized protein</fullName>
    </submittedName>
</protein>
<gene>
    <name evidence="1" type="ordered locus">Mmc1_3205</name>
</gene>
<organism evidence="1 2">
    <name type="scientific">Magnetococcus marinus (strain ATCC BAA-1437 / JCM 17883 / MC-1)</name>
    <dbReference type="NCBI Taxonomy" id="156889"/>
    <lineage>
        <taxon>Bacteria</taxon>
        <taxon>Pseudomonadati</taxon>
        <taxon>Pseudomonadota</taxon>
        <taxon>Magnetococcia</taxon>
        <taxon>Magnetococcales</taxon>
        <taxon>Magnetococcaceae</taxon>
        <taxon>Magnetococcus</taxon>
    </lineage>
</organism>
<keyword evidence="2" id="KW-1185">Reference proteome</keyword>
<reference evidence="2" key="1">
    <citation type="journal article" date="2009" name="Appl. Environ. Microbiol.">
        <title>Complete genome sequence of the chemolithoautotrophic marine magnetotactic coccus strain MC-1.</title>
        <authorList>
            <person name="Schubbe S."/>
            <person name="Williams T.J."/>
            <person name="Xie G."/>
            <person name="Kiss H.E."/>
            <person name="Brettin T.S."/>
            <person name="Martinez D."/>
            <person name="Ross C.A."/>
            <person name="Schuler D."/>
            <person name="Cox B.L."/>
            <person name="Nealson K.H."/>
            <person name="Bazylinski D.A."/>
        </authorList>
    </citation>
    <scope>NUCLEOTIDE SEQUENCE [LARGE SCALE GENOMIC DNA]</scope>
    <source>
        <strain evidence="2">ATCC BAA-1437 / JCM 17883 / MC-1</strain>
    </source>
</reference>
<evidence type="ECO:0000313" key="2">
    <source>
        <dbReference type="Proteomes" id="UP000002586"/>
    </source>
</evidence>
<evidence type="ECO:0000313" key="1">
    <source>
        <dbReference type="EMBL" id="ABK45695.1"/>
    </source>
</evidence>
<accession>A0LCK2</accession>
<proteinExistence type="predicted"/>
<dbReference type="AlphaFoldDB" id="A0LCK2"/>
<dbReference type="Proteomes" id="UP000002586">
    <property type="component" value="Chromosome"/>
</dbReference>